<dbReference type="GO" id="GO:0004418">
    <property type="term" value="F:hydroxymethylbilane synthase activity"/>
    <property type="evidence" value="ECO:0007669"/>
    <property type="project" value="UniProtKB-EC"/>
</dbReference>
<name>X1K976_9ZZZZ</name>
<dbReference type="Pfam" id="PF01379">
    <property type="entry name" value="Porphobil_deam"/>
    <property type="match status" value="1"/>
</dbReference>
<evidence type="ECO:0000259" key="5">
    <source>
        <dbReference type="Pfam" id="PF01379"/>
    </source>
</evidence>
<gene>
    <name evidence="7" type="ORF">S06H3_21056</name>
</gene>
<evidence type="ECO:0000259" key="6">
    <source>
        <dbReference type="Pfam" id="PF03900"/>
    </source>
</evidence>
<dbReference type="GO" id="GO:0006783">
    <property type="term" value="P:heme biosynthetic process"/>
    <property type="evidence" value="ECO:0007669"/>
    <property type="project" value="TreeGrafter"/>
</dbReference>
<dbReference type="PANTHER" id="PTHR11557:SF0">
    <property type="entry name" value="PORPHOBILINOGEN DEAMINASE"/>
    <property type="match status" value="1"/>
</dbReference>
<dbReference type="InterPro" id="IPR000860">
    <property type="entry name" value="HemC"/>
</dbReference>
<dbReference type="Pfam" id="PF03900">
    <property type="entry name" value="Porphobil_deamC"/>
    <property type="match status" value="1"/>
</dbReference>
<feature type="non-terminal residue" evidence="7">
    <location>
        <position position="1"/>
    </location>
</feature>
<dbReference type="InterPro" id="IPR022417">
    <property type="entry name" value="Porphobilin_deaminase_N"/>
</dbReference>
<dbReference type="InterPro" id="IPR022418">
    <property type="entry name" value="Porphobilinogen_deaminase_C"/>
</dbReference>
<accession>X1K976</accession>
<dbReference type="Gene3D" id="3.40.190.10">
    <property type="entry name" value="Periplasmic binding protein-like II"/>
    <property type="match status" value="1"/>
</dbReference>
<dbReference type="GO" id="GO:0005737">
    <property type="term" value="C:cytoplasm"/>
    <property type="evidence" value="ECO:0007669"/>
    <property type="project" value="TreeGrafter"/>
</dbReference>
<evidence type="ECO:0000256" key="1">
    <source>
        <dbReference type="ARBA" id="ARBA00005638"/>
    </source>
</evidence>
<dbReference type="AlphaFoldDB" id="X1K976"/>
<evidence type="ECO:0000256" key="4">
    <source>
        <dbReference type="ARBA" id="ARBA00023244"/>
    </source>
</evidence>
<keyword evidence="3" id="KW-0808">Transferase</keyword>
<dbReference type="SUPFAM" id="SSF54782">
    <property type="entry name" value="Porphobilinogen deaminase (hydroxymethylbilane synthase), C-terminal domain"/>
    <property type="match status" value="1"/>
</dbReference>
<feature type="domain" description="Porphobilinogen deaminase C-terminal" evidence="6">
    <location>
        <begin position="71"/>
        <end position="138"/>
    </location>
</feature>
<proteinExistence type="inferred from homology"/>
<evidence type="ECO:0000256" key="3">
    <source>
        <dbReference type="ARBA" id="ARBA00022679"/>
    </source>
</evidence>
<dbReference type="EMBL" id="BARV01010996">
    <property type="protein sequence ID" value="GAI03158.1"/>
    <property type="molecule type" value="Genomic_DNA"/>
</dbReference>
<dbReference type="PANTHER" id="PTHR11557">
    <property type="entry name" value="PORPHOBILINOGEN DEAMINASE"/>
    <property type="match status" value="1"/>
</dbReference>
<dbReference type="Gene3D" id="3.30.160.40">
    <property type="entry name" value="Porphobilinogen deaminase, C-terminal domain"/>
    <property type="match status" value="1"/>
</dbReference>
<evidence type="ECO:0000313" key="7">
    <source>
        <dbReference type="EMBL" id="GAI03158.1"/>
    </source>
</evidence>
<keyword evidence="4" id="KW-0627">Porphyrin biosynthesis</keyword>
<sequence>RREGKFDAIILARAGIERLGLSGKISFCFDPKQFIPAPAQGALAVQTRTSDVATGELIVAIDDEKTRTITFAERQVLSTMQCGCHAPAGAFAQIFGNEIQIHAFISDLEGKNFISRHITGSAADADKLAEKIANELLNAGGRKILQSL</sequence>
<reference evidence="7" key="1">
    <citation type="journal article" date="2014" name="Front. Microbiol.">
        <title>High frequency of phylogenetically diverse reductive dehalogenase-homologous genes in deep subseafloor sedimentary metagenomes.</title>
        <authorList>
            <person name="Kawai M."/>
            <person name="Futagami T."/>
            <person name="Toyoda A."/>
            <person name="Takaki Y."/>
            <person name="Nishi S."/>
            <person name="Hori S."/>
            <person name="Arai W."/>
            <person name="Tsubouchi T."/>
            <person name="Morono Y."/>
            <person name="Uchiyama I."/>
            <person name="Ito T."/>
            <person name="Fujiyama A."/>
            <person name="Inagaki F."/>
            <person name="Takami H."/>
        </authorList>
    </citation>
    <scope>NUCLEOTIDE SEQUENCE</scope>
    <source>
        <strain evidence="7">Expedition CK06-06</strain>
    </source>
</reference>
<dbReference type="EC" id="2.5.1.61" evidence="2"/>
<dbReference type="InterPro" id="IPR036803">
    <property type="entry name" value="Porphobilinogen_deaminase_C_sf"/>
</dbReference>
<evidence type="ECO:0000256" key="2">
    <source>
        <dbReference type="ARBA" id="ARBA00012655"/>
    </source>
</evidence>
<protein>
    <recommendedName>
        <fullName evidence="2">hydroxymethylbilane synthase</fullName>
        <ecNumber evidence="2">2.5.1.61</ecNumber>
    </recommendedName>
</protein>
<feature type="domain" description="Porphobilinogen deaminase N-terminal" evidence="5">
    <location>
        <begin position="3"/>
        <end position="53"/>
    </location>
</feature>
<organism evidence="7">
    <name type="scientific">marine sediment metagenome</name>
    <dbReference type="NCBI Taxonomy" id="412755"/>
    <lineage>
        <taxon>unclassified sequences</taxon>
        <taxon>metagenomes</taxon>
        <taxon>ecological metagenomes</taxon>
    </lineage>
</organism>
<comment type="similarity">
    <text evidence="1">Belongs to the HMBS family.</text>
</comment>
<comment type="caution">
    <text evidence="7">The sequence shown here is derived from an EMBL/GenBank/DDBJ whole genome shotgun (WGS) entry which is preliminary data.</text>
</comment>
<dbReference type="SUPFAM" id="SSF53850">
    <property type="entry name" value="Periplasmic binding protein-like II"/>
    <property type="match status" value="1"/>
</dbReference>